<comment type="caution">
    <text evidence="1">The sequence shown here is derived from an EMBL/GenBank/DDBJ whole genome shotgun (WGS) entry which is preliminary data.</text>
</comment>
<keyword evidence="2" id="KW-1185">Reference proteome</keyword>
<gene>
    <name evidence="1" type="ORF">TresaDRAFT_1316</name>
</gene>
<sequence length="158" mass="18810">MKNLLLTHGNIRKSKKLRHYFLDFGDERFQKDLAEYFERIKSESEFLKIYDKLHDSKFKIIEERNKVIFDLNLAQSGEAARLIFDGGKIVSFNSVKQNGHISRLNKNVIAQEYGYEDIYSEFGKKYFSLVFFYYEKQKHGRSSKALLTIQYKTLRVEK</sequence>
<proteinExistence type="predicted"/>
<evidence type="ECO:0000313" key="2">
    <source>
        <dbReference type="Proteomes" id="UP000003571"/>
    </source>
</evidence>
<dbReference type="eggNOG" id="ENOG5031CUM">
    <property type="taxonomic scope" value="Bacteria"/>
</dbReference>
<name>H7EM16_9SPIR</name>
<dbReference type="EMBL" id="AGRW01000050">
    <property type="protein sequence ID" value="EIC01424.1"/>
    <property type="molecule type" value="Genomic_DNA"/>
</dbReference>
<dbReference type="RefSeq" id="WP_002705174.1">
    <property type="nucleotide sequence ID" value="NZ_AGRW01000050.1"/>
</dbReference>
<organism evidence="1 2">
    <name type="scientific">Treponema saccharophilum DSM 2985</name>
    <dbReference type="NCBI Taxonomy" id="907348"/>
    <lineage>
        <taxon>Bacteria</taxon>
        <taxon>Pseudomonadati</taxon>
        <taxon>Spirochaetota</taxon>
        <taxon>Spirochaetia</taxon>
        <taxon>Spirochaetales</taxon>
        <taxon>Treponemataceae</taxon>
        <taxon>Treponema</taxon>
    </lineage>
</organism>
<dbReference type="AlphaFoldDB" id="H7EM16"/>
<accession>H7EM16</accession>
<protein>
    <submittedName>
        <fullName evidence="1">Uncharacterized protein</fullName>
    </submittedName>
</protein>
<reference evidence="1 2" key="1">
    <citation type="submission" date="2011-09" db="EMBL/GenBank/DDBJ databases">
        <title>The draft genome of Treponema saccharophilum DSM 2985.</title>
        <authorList>
            <consortium name="US DOE Joint Genome Institute (JGI-PGF)"/>
            <person name="Lucas S."/>
            <person name="Copeland A."/>
            <person name="Lapidus A."/>
            <person name="Glavina del Rio T."/>
            <person name="Dalin E."/>
            <person name="Tice H."/>
            <person name="Bruce D."/>
            <person name="Goodwin L."/>
            <person name="Pitluck S."/>
            <person name="Peters L."/>
            <person name="Kyrpides N."/>
            <person name="Mavromatis K."/>
            <person name="Ivanova N."/>
            <person name="Markowitz V."/>
            <person name="Cheng J.-F."/>
            <person name="Hugenholtz P."/>
            <person name="Woyke T."/>
            <person name="Wu D."/>
            <person name="Gronow S."/>
            <person name="Wellnitz S."/>
            <person name="Brambilla E."/>
            <person name="Klenk H.-P."/>
            <person name="Eisen J.A."/>
        </authorList>
    </citation>
    <scope>NUCLEOTIDE SEQUENCE [LARGE SCALE GENOMIC DNA]</scope>
    <source>
        <strain evidence="1 2">DSM 2985</strain>
    </source>
</reference>
<dbReference type="STRING" id="907348.TresaDRAFT_1316"/>
<dbReference type="PATRIC" id="fig|907348.3.peg.1965"/>
<dbReference type="Proteomes" id="UP000003571">
    <property type="component" value="Unassembled WGS sequence"/>
</dbReference>
<dbReference type="OrthoDB" id="9823285at2"/>
<evidence type="ECO:0000313" key="1">
    <source>
        <dbReference type="EMBL" id="EIC01424.1"/>
    </source>
</evidence>